<dbReference type="PROSITE" id="PS51682">
    <property type="entry name" value="SAM_OMT_I"/>
    <property type="match status" value="1"/>
</dbReference>
<dbReference type="Pfam" id="PF01596">
    <property type="entry name" value="Methyltransf_3"/>
    <property type="match status" value="1"/>
</dbReference>
<dbReference type="SUPFAM" id="SSF53335">
    <property type="entry name" value="S-adenosyl-L-methionine-dependent methyltransferases"/>
    <property type="match status" value="1"/>
</dbReference>
<evidence type="ECO:0000313" key="6">
    <source>
        <dbReference type="RefSeq" id="XP_022235336.1"/>
    </source>
</evidence>
<dbReference type="Gene3D" id="3.30.420.10">
    <property type="entry name" value="Ribonuclease H-like superfamily/Ribonuclease H"/>
    <property type="match status" value="1"/>
</dbReference>
<dbReference type="InterPro" id="IPR036397">
    <property type="entry name" value="RNaseH_sf"/>
</dbReference>
<proteinExistence type="inferred from homology"/>
<evidence type="ECO:0000256" key="1">
    <source>
        <dbReference type="ARBA" id="ARBA00022603"/>
    </source>
</evidence>
<dbReference type="InterPro" id="IPR002935">
    <property type="entry name" value="SAM_O-MeTrfase"/>
</dbReference>
<dbReference type="GeneID" id="106475537"/>
<dbReference type="Proteomes" id="UP000694941">
    <property type="component" value="Unplaced"/>
</dbReference>
<protein>
    <submittedName>
        <fullName evidence="6">Catechol O-methyltransferase domain-containing protein 1-like</fullName>
    </submittedName>
</protein>
<sequence>MPLAEELFIRVAVDLIRPVAPESDKGNWYMLTVVDYATCYQEAIALPKIEMERVVEALLKVRDDGISKSFLGVFTGCSTLAQALAIPEDGKVVACDIDEETVNLGKPFWEEAGVSNKIDLRIAPASETLDKLLSEGKAGSFDFAFIDADKERYPDYYEKALQLLRPGGIITIDNVLQRGRVADPSENDKNTLAIRALNEKIKNDDRVDVSMLRIGDGLTIVLKR</sequence>
<gene>
    <name evidence="6" type="primary">LOC106475537</name>
</gene>
<keyword evidence="1" id="KW-0489">Methyltransferase</keyword>
<dbReference type="CDD" id="cd02440">
    <property type="entry name" value="AdoMet_MTases"/>
    <property type="match status" value="1"/>
</dbReference>
<evidence type="ECO:0000256" key="2">
    <source>
        <dbReference type="ARBA" id="ARBA00022679"/>
    </source>
</evidence>
<keyword evidence="2" id="KW-0808">Transferase</keyword>
<keyword evidence="3" id="KW-0949">S-adenosyl-L-methionine</keyword>
<evidence type="ECO:0000313" key="5">
    <source>
        <dbReference type="Proteomes" id="UP000694941"/>
    </source>
</evidence>
<accession>A0ABM1RVD1</accession>
<dbReference type="InterPro" id="IPR029063">
    <property type="entry name" value="SAM-dependent_MTases_sf"/>
</dbReference>
<comment type="similarity">
    <text evidence="4">Belongs to the class I-like SAM-binding methyltransferase superfamily. Cation-dependent O-methyltransferase family.</text>
</comment>
<evidence type="ECO:0000256" key="3">
    <source>
        <dbReference type="ARBA" id="ARBA00022691"/>
    </source>
</evidence>
<dbReference type="PANTHER" id="PTHR10509">
    <property type="entry name" value="O-METHYLTRANSFERASE-RELATED"/>
    <property type="match status" value="1"/>
</dbReference>
<dbReference type="Gene3D" id="3.40.50.150">
    <property type="entry name" value="Vaccinia Virus protein VP39"/>
    <property type="match status" value="1"/>
</dbReference>
<reference evidence="6" key="1">
    <citation type="submission" date="2025-08" db="UniProtKB">
        <authorList>
            <consortium name="RefSeq"/>
        </authorList>
    </citation>
    <scope>IDENTIFICATION</scope>
    <source>
        <tissue evidence="6">Muscle</tissue>
    </source>
</reference>
<organism evidence="5 6">
    <name type="scientific">Limulus polyphemus</name>
    <name type="common">Atlantic horseshoe crab</name>
    <dbReference type="NCBI Taxonomy" id="6850"/>
    <lineage>
        <taxon>Eukaryota</taxon>
        <taxon>Metazoa</taxon>
        <taxon>Ecdysozoa</taxon>
        <taxon>Arthropoda</taxon>
        <taxon>Chelicerata</taxon>
        <taxon>Merostomata</taxon>
        <taxon>Xiphosura</taxon>
        <taxon>Limulidae</taxon>
        <taxon>Limulus</taxon>
    </lineage>
</organism>
<dbReference type="RefSeq" id="XP_022235336.1">
    <property type="nucleotide sequence ID" value="XM_022379628.1"/>
</dbReference>
<dbReference type="InterPro" id="IPR050362">
    <property type="entry name" value="Cation-dep_OMT"/>
</dbReference>
<evidence type="ECO:0000256" key="4">
    <source>
        <dbReference type="ARBA" id="ARBA00023453"/>
    </source>
</evidence>
<dbReference type="PANTHER" id="PTHR10509:SF93">
    <property type="entry name" value="CATECHOL O-METHYLTRANSFERASE DOMAIN-CONTAINING PROTEIN 1"/>
    <property type="match status" value="1"/>
</dbReference>
<keyword evidence="5" id="KW-1185">Reference proteome</keyword>
<name>A0ABM1RVD1_LIMPO</name>